<evidence type="ECO:0000256" key="1">
    <source>
        <dbReference type="PROSITE-ProRule" id="PRU01250"/>
    </source>
</evidence>
<dbReference type="EMBL" id="MASW01000006">
    <property type="protein sequence ID" value="PXY21163.1"/>
    <property type="molecule type" value="Genomic_DNA"/>
</dbReference>
<dbReference type="SMART" id="SM00994">
    <property type="entry name" value="zf-C4_ClpX"/>
    <property type="match status" value="1"/>
</dbReference>
<dbReference type="GO" id="GO:0006457">
    <property type="term" value="P:protein folding"/>
    <property type="evidence" value="ECO:0007669"/>
    <property type="project" value="UniProtKB-UniRule"/>
</dbReference>
<comment type="caution">
    <text evidence="3">The sequence shown here is derived from an EMBL/GenBank/DDBJ whole genome shotgun (WGS) entry which is preliminary data.</text>
</comment>
<accession>A0A2V4AMA0</accession>
<keyword evidence="1" id="KW-0143">Chaperone</keyword>
<dbReference type="Pfam" id="PF06689">
    <property type="entry name" value="zf-C4_ClpX"/>
    <property type="match status" value="1"/>
</dbReference>
<feature type="region of interest" description="Disordered" evidence="2">
    <location>
        <begin position="97"/>
        <end position="117"/>
    </location>
</feature>
<keyword evidence="4" id="KW-1185">Reference proteome</keyword>
<evidence type="ECO:0000313" key="3">
    <source>
        <dbReference type="EMBL" id="PXY21163.1"/>
    </source>
</evidence>
<feature type="compositionally biased region" description="Polar residues" evidence="2">
    <location>
        <begin position="102"/>
        <end position="117"/>
    </location>
</feature>
<feature type="binding site" evidence="1">
    <location>
        <position position="60"/>
    </location>
    <ligand>
        <name>Zn(2+)</name>
        <dbReference type="ChEBI" id="CHEBI:29105"/>
    </ligand>
</feature>
<dbReference type="GO" id="GO:0008270">
    <property type="term" value="F:zinc ion binding"/>
    <property type="evidence" value="ECO:0007669"/>
    <property type="project" value="UniProtKB-UniRule"/>
</dbReference>
<dbReference type="RefSeq" id="WP_425466490.1">
    <property type="nucleotide sequence ID" value="NZ_MASW01000006.1"/>
</dbReference>
<dbReference type="InterPro" id="IPR059188">
    <property type="entry name" value="Znf_CLPX-like"/>
</dbReference>
<dbReference type="Proteomes" id="UP000249915">
    <property type="component" value="Unassembled WGS sequence"/>
</dbReference>
<reference evidence="3 4" key="1">
    <citation type="submission" date="2016-07" db="EMBL/GenBank/DDBJ databases">
        <title>Draft genome sequence of Prauserella muralis DSM 45305, isolated from a mould-covered wall in an indoor environment.</title>
        <authorList>
            <person name="Ruckert C."/>
            <person name="Albersmeier A."/>
            <person name="Jiang C.-L."/>
            <person name="Jiang Y."/>
            <person name="Kalinowski J."/>
            <person name="Schneider O."/>
            <person name="Winkler A."/>
            <person name="Zotchev S.B."/>
        </authorList>
    </citation>
    <scope>NUCLEOTIDE SEQUENCE [LARGE SCALE GENOMIC DNA]</scope>
    <source>
        <strain evidence="3 4">DSM 45305</strain>
    </source>
</reference>
<dbReference type="SUPFAM" id="SSF57716">
    <property type="entry name" value="Glucocorticoid receptor-like (DNA-binding domain)"/>
    <property type="match status" value="1"/>
</dbReference>
<feature type="binding site" evidence="1">
    <location>
        <position position="82"/>
    </location>
    <ligand>
        <name>Zn(2+)</name>
        <dbReference type="ChEBI" id="CHEBI:29105"/>
    </ligand>
</feature>
<dbReference type="GO" id="GO:0046983">
    <property type="term" value="F:protein dimerization activity"/>
    <property type="evidence" value="ECO:0007669"/>
    <property type="project" value="UniProtKB-UniRule"/>
</dbReference>
<evidence type="ECO:0000313" key="4">
    <source>
        <dbReference type="Proteomes" id="UP000249915"/>
    </source>
</evidence>
<proteinExistence type="inferred from homology"/>
<protein>
    <submittedName>
        <fullName evidence="3">Uncharacterized protein</fullName>
    </submittedName>
</protein>
<dbReference type="InterPro" id="IPR038366">
    <property type="entry name" value="Znf_CppX_C4_sf"/>
</dbReference>
<keyword evidence="1" id="KW-0479">Metal-binding</keyword>
<dbReference type="InterPro" id="IPR010603">
    <property type="entry name" value="Znf_CppX_C4"/>
</dbReference>
<evidence type="ECO:0000256" key="2">
    <source>
        <dbReference type="SAM" id="MobiDB-lite"/>
    </source>
</evidence>
<comment type="similarity">
    <text evidence="1">Belongs to the ClpX chaperone family.</text>
</comment>
<dbReference type="Gene3D" id="6.20.220.10">
    <property type="entry name" value="ClpX chaperone, C4-type zinc finger domain"/>
    <property type="match status" value="1"/>
</dbReference>
<dbReference type="AlphaFoldDB" id="A0A2V4AMA0"/>
<gene>
    <name evidence="3" type="ORF">BAY60_27230</name>
</gene>
<dbReference type="PROSITE" id="PS51902">
    <property type="entry name" value="CLPX_ZB"/>
    <property type="match status" value="1"/>
</dbReference>
<organism evidence="3 4">
    <name type="scientific">Prauserella muralis</name>
    <dbReference type="NCBI Taxonomy" id="588067"/>
    <lineage>
        <taxon>Bacteria</taxon>
        <taxon>Bacillati</taxon>
        <taxon>Actinomycetota</taxon>
        <taxon>Actinomycetes</taxon>
        <taxon>Pseudonocardiales</taxon>
        <taxon>Pseudonocardiaceae</taxon>
        <taxon>Prauserella</taxon>
    </lineage>
</organism>
<feature type="binding site" evidence="1">
    <location>
        <position position="57"/>
    </location>
    <ligand>
        <name>Zn(2+)</name>
        <dbReference type="ChEBI" id="CHEBI:29105"/>
    </ligand>
</feature>
<dbReference type="GO" id="GO:0051082">
    <property type="term" value="F:unfolded protein binding"/>
    <property type="evidence" value="ECO:0007669"/>
    <property type="project" value="UniProtKB-UniRule"/>
</dbReference>
<feature type="binding site" evidence="1">
    <location>
        <position position="79"/>
    </location>
    <ligand>
        <name>Zn(2+)</name>
        <dbReference type="ChEBI" id="CHEBI:29105"/>
    </ligand>
</feature>
<sequence length="117" mass="13026">MIFGNRRQLERDIVDALESMKDVTEKLFEHVQNRVGEIEDRVKTAEGAAADPDTLHCAFCGKSRTKVRQLIAGPGVHICNECVLLCVEILFEETPAEVRPFTSEQTPDQQETPDGVG</sequence>
<keyword evidence="1" id="KW-0862">Zinc</keyword>
<name>A0A2V4AMA0_9PSEU</name>